<evidence type="ECO:0000313" key="2">
    <source>
        <dbReference type="EMBL" id="KAA5277369.1"/>
    </source>
</evidence>
<dbReference type="PANTHER" id="PTHR39639">
    <property type="entry name" value="CHROMOSOME 16, WHOLE GENOME SHOTGUN SEQUENCE"/>
    <property type="match status" value="1"/>
</dbReference>
<evidence type="ECO:0000313" key="5">
    <source>
        <dbReference type="Proteomes" id="UP000335496"/>
    </source>
</evidence>
<organism evidence="3 4">
    <name type="scientific">Bacteroides eggerthii</name>
    <dbReference type="NCBI Taxonomy" id="28111"/>
    <lineage>
        <taxon>Bacteria</taxon>
        <taxon>Pseudomonadati</taxon>
        <taxon>Bacteroidota</taxon>
        <taxon>Bacteroidia</taxon>
        <taxon>Bacteroidales</taxon>
        <taxon>Bacteroidaceae</taxon>
        <taxon>Bacteroides</taxon>
    </lineage>
</organism>
<evidence type="ECO:0000313" key="3">
    <source>
        <dbReference type="EMBL" id="RYT78286.1"/>
    </source>
</evidence>
<comment type="caution">
    <text evidence="3">The sequence shown here is derived from an EMBL/GenBank/DDBJ whole genome shotgun (WGS) entry which is preliminary data.</text>
</comment>
<name>A0A415RXB0_9BACE</name>
<dbReference type="RefSeq" id="WP_118034140.1">
    <property type="nucleotide sequence ID" value="NZ_DAWCJA010000177.1"/>
</dbReference>
<dbReference type="PANTHER" id="PTHR39639:SF1">
    <property type="entry name" value="DUF262 DOMAIN-CONTAINING PROTEIN"/>
    <property type="match status" value="1"/>
</dbReference>
<evidence type="ECO:0000259" key="1">
    <source>
        <dbReference type="Pfam" id="PF03235"/>
    </source>
</evidence>
<dbReference type="InterPro" id="IPR004919">
    <property type="entry name" value="GmrSD_N"/>
</dbReference>
<dbReference type="Proteomes" id="UP000291917">
    <property type="component" value="Unassembled WGS sequence"/>
</dbReference>
<gene>
    <name evidence="3" type="ORF">EAJ03_00925</name>
    <name evidence="2" type="ORF">F2Z23_00920</name>
</gene>
<evidence type="ECO:0000313" key="4">
    <source>
        <dbReference type="Proteomes" id="UP000291917"/>
    </source>
</evidence>
<feature type="domain" description="GmrSD restriction endonucleases N-terminal" evidence="1">
    <location>
        <begin position="413"/>
        <end position="556"/>
    </location>
</feature>
<dbReference type="EMBL" id="RCXL01000001">
    <property type="protein sequence ID" value="RYT78286.1"/>
    <property type="molecule type" value="Genomic_DNA"/>
</dbReference>
<proteinExistence type="predicted"/>
<dbReference type="AlphaFoldDB" id="A0A415RXB0"/>
<dbReference type="EMBL" id="VVZX01000001">
    <property type="protein sequence ID" value="KAA5277369.1"/>
    <property type="molecule type" value="Genomic_DNA"/>
</dbReference>
<sequence length="779" mass="91711">MINNNNQEAFIETFKNNLKKDARTVSVATLLSDRYLKRIKYDPYYQRNYVWEKDKQSFFIESVVLGTEIPPLVFYKSGMRVEVIDGRQRFETLKRFKEDDFALHLSGLLELQALAKKTFSKLNSDIQQLFLNTKIRIFEFEVVGMPVLDPVIEDKIKKEIFRRYNSGITPLNQSEVDNAKYDSDTFSDYFKHELKENEDLYNKINKCFFYNSDKIKNELIVDMVTFLRKSLILSSLPITRYADSGKNFFLDLLYDNYIGNARENEQCIEDDIKKMLEQIHDITAYIEISSGNAYECLLWGIRILNNENIPFDISKHAQILNEHYKNNLHIYQTDSDHYYGNIVARFTDTANLLNKLSGFEFKMYLRSSDFKHKINSLKQTEKDAELTMDRLASLRINKPSPASKPIDQVMADLASNYYLIRPSYQRQEKISIKKASSIIESILLGIKLPPLFIYVRKDGIREVIDGQQRLLSIIGFLGRSYINEEGIKVHSINHNFKLKELRILKHYNGKRYSDILSEVEDTILDFDLDEIEISQDLNEDFEATDLFIRLNSKPYPIKPNTFEMWNSIVDKDVIQLIREITAKYVSWFYIKAPDDSEDTRKDRMQNEELITILSYLCYNNIKTGDITRVLGFYPRMEKFTCRLKTKYSLTDLLESFEFKPTEKELFLKSINKTESIIKLIKDVLLEDNATKESFNAILNIKNLQRFSRSYQEFYILWIMLYDLSIQSAMVHKTDIINDLRNMFSLLKNIDDKTVDTEYVEQFLSKLKSLGEKYKKFSTQ</sequence>
<dbReference type="Proteomes" id="UP000335496">
    <property type="component" value="Unassembled WGS sequence"/>
</dbReference>
<dbReference type="Pfam" id="PF03235">
    <property type="entry name" value="GmrSD_N"/>
    <property type="match status" value="2"/>
</dbReference>
<accession>A0A415RXB0</accession>
<reference evidence="3 4" key="2">
    <citation type="journal article" date="2019" name="Science, e1252229">
        <title>Invertible promoters mediate bacterial phase variation, antibiotic resistance, and host adaptation in the gut.</title>
        <authorList>
            <person name="Jiang X."/>
            <person name="Hall A.B."/>
            <person name="Arthur T.D."/>
            <person name="Plichta D.R."/>
            <person name="Covington C.T."/>
            <person name="Poyet M."/>
            <person name="Crothers J."/>
            <person name="Moses P.L."/>
            <person name="Tolonen A.C."/>
            <person name="Vlamakis H."/>
            <person name="Alm E.J."/>
            <person name="Xavier R.J."/>
        </authorList>
    </citation>
    <scope>NUCLEOTIDE SEQUENCE [LARGE SCALE GENOMIC DNA]</scope>
    <source>
        <strain evidence="4">bj_0095</strain>
        <strain evidence="3">Bj_0095</strain>
    </source>
</reference>
<keyword evidence="5" id="KW-1185">Reference proteome</keyword>
<reference evidence="2 5" key="1">
    <citation type="journal article" date="2019" name="Nat. Med.">
        <title>A library of human gut bacterial isolates paired with longitudinal multiomics data enables mechanistic microbiome research.</title>
        <authorList>
            <person name="Poyet M."/>
            <person name="Groussin M."/>
            <person name="Gibbons S.M."/>
            <person name="Avila-Pacheco J."/>
            <person name="Jiang X."/>
            <person name="Kearney S.M."/>
            <person name="Perrotta A.R."/>
            <person name="Berdy B."/>
            <person name="Zhao S."/>
            <person name="Lieberman T.D."/>
            <person name="Swanson P.K."/>
            <person name="Smith M."/>
            <person name="Roesemann S."/>
            <person name="Alexander J.E."/>
            <person name="Rich S.A."/>
            <person name="Livny J."/>
            <person name="Vlamakis H."/>
            <person name="Clish C."/>
            <person name="Bullock K."/>
            <person name="Deik A."/>
            <person name="Scott J."/>
            <person name="Pierce K.A."/>
            <person name="Xavier R.J."/>
            <person name="Alm E.J."/>
        </authorList>
    </citation>
    <scope>NUCLEOTIDE SEQUENCE [LARGE SCALE GENOMIC DNA]</scope>
    <source>
        <strain evidence="2 5">BIOML-A1</strain>
    </source>
</reference>
<protein>
    <submittedName>
        <fullName evidence="3">DUF262 domain-containing protein</fullName>
    </submittedName>
</protein>
<feature type="domain" description="GmrSD restriction endonucleases N-terminal" evidence="1">
    <location>
        <begin position="34"/>
        <end position="180"/>
    </location>
</feature>